<dbReference type="RefSeq" id="WP_011680036.1">
    <property type="nucleotide sequence ID" value="NZ_AP017936.1"/>
</dbReference>
<proteinExistence type="predicted"/>
<dbReference type="OrthoDB" id="2151953at2"/>
<evidence type="ECO:0000313" key="2">
    <source>
        <dbReference type="Proteomes" id="UP000469952"/>
    </source>
</evidence>
<dbReference type="GeneID" id="29577588"/>
<reference evidence="1 2" key="1">
    <citation type="submission" date="2019-10" db="EMBL/GenBank/DDBJ databases">
        <title>WGS of Leuconostoc mesenteroides.</title>
        <authorList>
            <person name="Melo Bolivar J."/>
            <person name="Marino-Ramirez L."/>
            <person name="Villamil Diaz L.M."/>
        </authorList>
    </citation>
    <scope>NUCLEOTIDE SEQUENCE [LARGE SCALE GENOMIC DNA]</scope>
    <source>
        <strain evidence="1 2">M11</strain>
    </source>
</reference>
<name>A0A843Z3P6_LEUME</name>
<dbReference type="Proteomes" id="UP000469952">
    <property type="component" value="Unassembled WGS sequence"/>
</dbReference>
<dbReference type="AlphaFoldDB" id="A0A843Z3P6"/>
<dbReference type="EMBL" id="WIPA01000005">
    <property type="protein sequence ID" value="MQR26543.1"/>
    <property type="molecule type" value="Genomic_DNA"/>
</dbReference>
<organism evidence="1 2">
    <name type="scientific">Leuconostoc mesenteroides</name>
    <dbReference type="NCBI Taxonomy" id="1245"/>
    <lineage>
        <taxon>Bacteria</taxon>
        <taxon>Bacillati</taxon>
        <taxon>Bacillota</taxon>
        <taxon>Bacilli</taxon>
        <taxon>Lactobacillales</taxon>
        <taxon>Lactobacillaceae</taxon>
        <taxon>Leuconostoc</taxon>
    </lineage>
</organism>
<evidence type="ECO:0000313" key="1">
    <source>
        <dbReference type="EMBL" id="MQR26543.1"/>
    </source>
</evidence>
<gene>
    <name evidence="1" type="ORF">GFV13_04455</name>
</gene>
<comment type="caution">
    <text evidence="1">The sequence shown here is derived from an EMBL/GenBank/DDBJ whole genome shotgun (WGS) entry which is preliminary data.</text>
</comment>
<sequence>MVNFIVSLLHLLIFVSAIGSFVVLKPLFKTFTKAQKIWVIILVVAVIIVFFTNEMPDMIKGYSDGYNAYK</sequence>
<accession>A0A843Z3P6</accession>
<protein>
    <submittedName>
        <fullName evidence="1">Uncharacterized protein</fullName>
    </submittedName>
</protein>